<dbReference type="InterPro" id="IPR013518">
    <property type="entry name" value="K_chnl_inward-rec_Kir_cyto"/>
</dbReference>
<reference evidence="6 7" key="1">
    <citation type="submission" date="2024-10" db="EMBL/GenBank/DDBJ databases">
        <title>Updated reference genomes for cyclostephanoid diatoms.</title>
        <authorList>
            <person name="Roberts W.R."/>
            <person name="Alverson A.J."/>
        </authorList>
    </citation>
    <scope>NUCLEOTIDE SEQUENCE [LARGE SCALE GENOMIC DNA]</scope>
    <source>
        <strain evidence="6 7">AJA228-03</strain>
    </source>
</reference>
<keyword evidence="2" id="KW-0851">Voltage-gated channel</keyword>
<keyword evidence="2" id="KW-0630">Potassium</keyword>
<comment type="similarity">
    <text evidence="2">Belongs to the inward rectifier-type potassium channel (TC 1.A.2.1) family.</text>
</comment>
<keyword evidence="4" id="KW-0472">Membrane</keyword>
<comment type="subcellular location">
    <subcellularLocation>
        <location evidence="2">Membrane</location>
        <topology evidence="2">Multi-pass membrane protein</topology>
    </subcellularLocation>
</comment>
<proteinExistence type="inferred from homology"/>
<dbReference type="EMBL" id="JALLPB020000570">
    <property type="protein sequence ID" value="KAL3807897.1"/>
    <property type="molecule type" value="Genomic_DNA"/>
</dbReference>
<dbReference type="InterPro" id="IPR016449">
    <property type="entry name" value="K_chnl_inward-rec_Kir"/>
</dbReference>
<dbReference type="Proteomes" id="UP001530377">
    <property type="component" value="Unassembled WGS sequence"/>
</dbReference>
<evidence type="ECO:0000259" key="5">
    <source>
        <dbReference type="PROSITE" id="PS50157"/>
    </source>
</evidence>
<evidence type="ECO:0000313" key="7">
    <source>
        <dbReference type="Proteomes" id="UP001530377"/>
    </source>
</evidence>
<gene>
    <name evidence="6" type="ORF">ACHAXA_007174</name>
</gene>
<keyword evidence="2 4" id="KW-0812">Transmembrane</keyword>
<keyword evidence="2" id="KW-0407">Ion channel</keyword>
<dbReference type="PANTHER" id="PTHR11767">
    <property type="entry name" value="INWARD RECTIFIER POTASSIUM CHANNEL"/>
    <property type="match status" value="1"/>
</dbReference>
<dbReference type="Pfam" id="PF01007">
    <property type="entry name" value="IRK"/>
    <property type="match status" value="1"/>
</dbReference>
<dbReference type="InterPro" id="IPR013087">
    <property type="entry name" value="Znf_C2H2_type"/>
</dbReference>
<keyword evidence="7" id="KW-1185">Reference proteome</keyword>
<evidence type="ECO:0000256" key="3">
    <source>
        <dbReference type="SAM" id="MobiDB-lite"/>
    </source>
</evidence>
<keyword evidence="2" id="KW-0813">Transport</keyword>
<keyword evidence="1" id="KW-0479">Metal-binding</keyword>
<dbReference type="GO" id="GO:0034702">
    <property type="term" value="C:monoatomic ion channel complex"/>
    <property type="evidence" value="ECO:0007669"/>
    <property type="project" value="UniProtKB-KW"/>
</dbReference>
<dbReference type="PROSITE" id="PS50157">
    <property type="entry name" value="ZINC_FINGER_C2H2_2"/>
    <property type="match status" value="1"/>
</dbReference>
<keyword evidence="2" id="KW-0406">Ion transport</keyword>
<feature type="transmembrane region" description="Helical" evidence="4">
    <location>
        <begin position="172"/>
        <end position="191"/>
    </location>
</feature>
<name>A0ABD3R4N5_9STRA</name>
<feature type="transmembrane region" description="Helical" evidence="4">
    <location>
        <begin position="93"/>
        <end position="114"/>
    </location>
</feature>
<evidence type="ECO:0000256" key="4">
    <source>
        <dbReference type="SAM" id="Phobius"/>
    </source>
</evidence>
<dbReference type="AlphaFoldDB" id="A0ABD3R4N5"/>
<keyword evidence="4" id="KW-1133">Transmembrane helix</keyword>
<dbReference type="GO" id="GO:0034220">
    <property type="term" value="P:monoatomic ion transmembrane transport"/>
    <property type="evidence" value="ECO:0007669"/>
    <property type="project" value="UniProtKB-KW"/>
</dbReference>
<dbReference type="GO" id="GO:0008270">
    <property type="term" value="F:zinc ion binding"/>
    <property type="evidence" value="ECO:0007669"/>
    <property type="project" value="UniProtKB-KW"/>
</dbReference>
<evidence type="ECO:0000256" key="2">
    <source>
        <dbReference type="RuleBase" id="RU003822"/>
    </source>
</evidence>
<dbReference type="PANTHER" id="PTHR11767:SF103">
    <property type="entry name" value="POTASSIUM CHANNEL INWARDLY RECTIFYING TRANSMEMBRANE DOMAIN-CONTAINING PROTEIN"/>
    <property type="match status" value="1"/>
</dbReference>
<sequence>MSIFTRAPHTPSICSVSERLLREVQEGDGDNLHSQKEWAPLKRLVVRDMPFHQSSNSLRIRHQISPRIRGPMNVRFWYFPDWFHVFLRLRTEVSVLLFVALWTALIIIFAGVYYGVDSKDIKISCGLGSAGNPISFHGAFAFSLETATTVGYTLPNNGNFFFENCPSLQVTIYFQMVLTMFINAFIISFVYSRMSRSETRATQFLFSQKATLNREVTPSGIVRYALSVQIFDADSMYPLMEAHVRFYAVKHGEMHAPQNEGVLFPVKMEPMRVSIPNDELGADLYTSIPMTATHYIDHHSPINPPSRRAAGPEDGRVTPGSGFVVDYCGVMLRENDAYTNGRDGLRCAICGETFATVANLVQHIRYYQFSEARVAPDRRIASRTGRGGAIQGAFGGLHVWKGYAEGGK</sequence>
<dbReference type="GO" id="GO:0006813">
    <property type="term" value="P:potassium ion transport"/>
    <property type="evidence" value="ECO:0007669"/>
    <property type="project" value="UniProtKB-KW"/>
</dbReference>
<dbReference type="Gene3D" id="1.10.287.70">
    <property type="match status" value="1"/>
</dbReference>
<organism evidence="6 7">
    <name type="scientific">Cyclostephanos tholiformis</name>
    <dbReference type="NCBI Taxonomy" id="382380"/>
    <lineage>
        <taxon>Eukaryota</taxon>
        <taxon>Sar</taxon>
        <taxon>Stramenopiles</taxon>
        <taxon>Ochrophyta</taxon>
        <taxon>Bacillariophyta</taxon>
        <taxon>Coscinodiscophyceae</taxon>
        <taxon>Thalassiosirophycidae</taxon>
        <taxon>Stephanodiscales</taxon>
        <taxon>Stephanodiscaceae</taxon>
        <taxon>Cyclostephanos</taxon>
    </lineage>
</organism>
<dbReference type="InterPro" id="IPR040445">
    <property type="entry name" value="Kir_TM"/>
</dbReference>
<feature type="domain" description="C2H2-type" evidence="5">
    <location>
        <begin position="345"/>
        <end position="373"/>
    </location>
</feature>
<comment type="caution">
    <text evidence="6">The sequence shown here is derived from an EMBL/GenBank/DDBJ whole genome shotgun (WGS) entry which is preliminary data.</text>
</comment>
<feature type="region of interest" description="Disordered" evidence="3">
    <location>
        <begin position="296"/>
        <end position="315"/>
    </location>
</feature>
<evidence type="ECO:0000313" key="6">
    <source>
        <dbReference type="EMBL" id="KAL3807897.1"/>
    </source>
</evidence>
<protein>
    <recommendedName>
        <fullName evidence="5">C2H2-type domain-containing protein</fullName>
    </recommendedName>
</protein>
<keyword evidence="1" id="KW-0863">Zinc-finger</keyword>
<dbReference type="Gene3D" id="2.60.40.1400">
    <property type="entry name" value="G protein-activated inward rectifier potassium channel 1"/>
    <property type="match status" value="1"/>
</dbReference>
<keyword evidence="2" id="KW-0633">Potassium transport</keyword>
<accession>A0ABD3R4N5</accession>
<evidence type="ECO:0000256" key="1">
    <source>
        <dbReference type="PROSITE-ProRule" id="PRU00042"/>
    </source>
</evidence>
<dbReference type="SUPFAM" id="SSF81324">
    <property type="entry name" value="Voltage-gated potassium channels"/>
    <property type="match status" value="1"/>
</dbReference>
<keyword evidence="1" id="KW-0862">Zinc</keyword>